<evidence type="ECO:0000256" key="1">
    <source>
        <dbReference type="SAM" id="Phobius"/>
    </source>
</evidence>
<sequence>MPARFLSLLGRHVAPPRFLLFGLVFVMASIVSASYHDDARVALLIGFDVAATVFLGSTLPLLNDDAATMRRHASLNDANRVVMLTVTAVISIVILIAIGTLIASKAAPHWQGLALIVCTLALAWLFANIVFALHYAHLYYSPNDQGDRGGIDVPGRDTPDYWDFVYFSFTLGMTFQTSDIAIRDAHVRKVALGHTMVGFVFNMGVLAFTVNALGGL</sequence>
<feature type="transmembrane region" description="Helical" evidence="1">
    <location>
        <begin position="18"/>
        <end position="35"/>
    </location>
</feature>
<dbReference type="RefSeq" id="WP_143947510.1">
    <property type="nucleotide sequence ID" value="NZ_BAABMB010000002.1"/>
</dbReference>
<keyword evidence="1" id="KW-0812">Transmembrane</keyword>
<feature type="transmembrane region" description="Helical" evidence="1">
    <location>
        <begin position="42"/>
        <end position="62"/>
    </location>
</feature>
<dbReference type="InterPro" id="IPR009781">
    <property type="entry name" value="DUF1345"/>
</dbReference>
<name>A0A556AW09_9BURK</name>
<accession>A0A556AW09</accession>
<dbReference type="Pfam" id="PF07077">
    <property type="entry name" value="DUF1345"/>
    <property type="match status" value="1"/>
</dbReference>
<protein>
    <submittedName>
        <fullName evidence="2">DUF1345 domain-containing protein</fullName>
    </submittedName>
</protein>
<keyword evidence="1" id="KW-0472">Membrane</keyword>
<dbReference type="AlphaFoldDB" id="A0A556AW09"/>
<gene>
    <name evidence="2" type="ORF">FOZ76_07455</name>
</gene>
<feature type="transmembrane region" description="Helical" evidence="1">
    <location>
        <begin position="82"/>
        <end position="102"/>
    </location>
</feature>
<keyword evidence="3" id="KW-1185">Reference proteome</keyword>
<dbReference type="OrthoDB" id="64737at2"/>
<evidence type="ECO:0000313" key="3">
    <source>
        <dbReference type="Proteomes" id="UP000318405"/>
    </source>
</evidence>
<evidence type="ECO:0000313" key="2">
    <source>
        <dbReference type="EMBL" id="TSH97143.1"/>
    </source>
</evidence>
<reference evidence="2 3" key="1">
    <citation type="submission" date="2019-07" db="EMBL/GenBank/DDBJ databases">
        <title>Qingshengfaniella alkalisoli gen. nov., sp. nov., isolated from saline soil.</title>
        <authorList>
            <person name="Xu L."/>
            <person name="Huang X.-X."/>
            <person name="Sun J.-Q."/>
        </authorList>
    </citation>
    <scope>NUCLEOTIDE SEQUENCE [LARGE SCALE GENOMIC DNA]</scope>
    <source>
        <strain evidence="2 3">DSM 27279</strain>
    </source>
</reference>
<proteinExistence type="predicted"/>
<feature type="transmembrane region" description="Helical" evidence="1">
    <location>
        <begin position="194"/>
        <end position="214"/>
    </location>
</feature>
<comment type="caution">
    <text evidence="2">The sequence shown here is derived from an EMBL/GenBank/DDBJ whole genome shotgun (WGS) entry which is preliminary data.</text>
</comment>
<organism evidence="2 3">
    <name type="scientific">Verticiella sediminum</name>
    <dbReference type="NCBI Taxonomy" id="1247510"/>
    <lineage>
        <taxon>Bacteria</taxon>
        <taxon>Pseudomonadati</taxon>
        <taxon>Pseudomonadota</taxon>
        <taxon>Betaproteobacteria</taxon>
        <taxon>Burkholderiales</taxon>
        <taxon>Alcaligenaceae</taxon>
        <taxon>Verticiella</taxon>
    </lineage>
</organism>
<keyword evidence="1" id="KW-1133">Transmembrane helix</keyword>
<dbReference type="Proteomes" id="UP000318405">
    <property type="component" value="Unassembled WGS sequence"/>
</dbReference>
<dbReference type="EMBL" id="VLTJ01000011">
    <property type="protein sequence ID" value="TSH97143.1"/>
    <property type="molecule type" value="Genomic_DNA"/>
</dbReference>
<feature type="transmembrane region" description="Helical" evidence="1">
    <location>
        <begin position="114"/>
        <end position="136"/>
    </location>
</feature>